<dbReference type="Proteomes" id="UP000182135">
    <property type="component" value="Unassembled WGS sequence"/>
</dbReference>
<organism evidence="1 2">
    <name type="scientific">Clostridium cadaveris</name>
    <dbReference type="NCBI Taxonomy" id="1529"/>
    <lineage>
        <taxon>Bacteria</taxon>
        <taxon>Bacillati</taxon>
        <taxon>Bacillota</taxon>
        <taxon>Clostridia</taxon>
        <taxon>Eubacteriales</taxon>
        <taxon>Clostridiaceae</taxon>
        <taxon>Clostridium</taxon>
    </lineage>
</organism>
<name>A0A1I2KSG3_9CLOT</name>
<accession>A0A1I2KSG3</accession>
<dbReference type="EMBL" id="FOOE01000006">
    <property type="protein sequence ID" value="SFF68051.1"/>
    <property type="molecule type" value="Genomic_DNA"/>
</dbReference>
<proteinExistence type="predicted"/>
<dbReference type="AlphaFoldDB" id="A0A1I2KSG3"/>
<reference evidence="1 2" key="1">
    <citation type="submission" date="2016-10" db="EMBL/GenBank/DDBJ databases">
        <authorList>
            <person name="de Groot N.N."/>
        </authorList>
    </citation>
    <scope>NUCLEOTIDE SEQUENCE [LARGE SCALE GENOMIC DNA]</scope>
    <source>
        <strain evidence="1 2">NLAE-zl-G419</strain>
    </source>
</reference>
<protein>
    <recommendedName>
        <fullName evidence="3">Capsid protein</fullName>
    </recommendedName>
</protein>
<keyword evidence="2" id="KW-1185">Reference proteome</keyword>
<gene>
    <name evidence="1" type="ORF">SAMN04487885_106113</name>
</gene>
<dbReference type="OrthoDB" id="9770443at2"/>
<evidence type="ECO:0000313" key="1">
    <source>
        <dbReference type="EMBL" id="SFF68051.1"/>
    </source>
</evidence>
<evidence type="ECO:0008006" key="3">
    <source>
        <dbReference type="Google" id="ProtNLM"/>
    </source>
</evidence>
<dbReference type="STRING" id="1529.SAMN04487885_106113"/>
<sequence length="278" mass="30973">MAIDYAAKYSGAVDERFKEVSKSGLCVNDDYDFTGGKSVKIYNINTATMNDYNRTKTDGSRYGTVENLEATTEEMILTKDRSFTFVIDKMDKDETAQALESGKALDRQIREVIVPEIDTYRFAKMVSLAGTKATAIEITKENVFGLVTDATEKLDDLEIPQDGRFMVTTPATYKVLKQSKDIVLETEIGQEMRLKGVIAMLDGMYIIKVPSSRLPANTGFIVGHSVAITSPIKLAEYKIHNDAPGYSGDLVEGRIYYDCFIPKNKKSAIYYQPITPKA</sequence>
<evidence type="ECO:0000313" key="2">
    <source>
        <dbReference type="Proteomes" id="UP000182135"/>
    </source>
</evidence>
<dbReference type="RefSeq" id="WP_074844982.1">
    <property type="nucleotide sequence ID" value="NZ_FOOE01000006.1"/>
</dbReference>